<dbReference type="AlphaFoldDB" id="F3ZV25"/>
<dbReference type="InterPro" id="IPR051531">
    <property type="entry name" value="N-acetyltransferase"/>
</dbReference>
<dbReference type="GO" id="GO:0016747">
    <property type="term" value="F:acyltransferase activity, transferring groups other than amino-acyl groups"/>
    <property type="evidence" value="ECO:0007669"/>
    <property type="project" value="InterPro"/>
</dbReference>
<dbReference type="PANTHER" id="PTHR43792:SF1">
    <property type="entry name" value="N-ACETYLTRANSFERASE DOMAIN-CONTAINING PROTEIN"/>
    <property type="match status" value="1"/>
</dbReference>
<sequence>MTYIETPRLIIRDWKREDLQSFVTLNKDPEVMEHFLKTLMPTESIAMFNKIKDEINEYGYGPFAIELKEDHSFIGFTGFHNFDLDVDFAPGVEIAWRIHKNYWNQGYVTEAAKACLEYAKENLEFDQVYAFTSLPNIRSQRVMQKIGMTKMKEFDHPLVPKSHPLQRHVLYQILL</sequence>
<dbReference type="PANTHER" id="PTHR43792">
    <property type="entry name" value="GNAT FAMILY, PUTATIVE (AFU_ORTHOLOGUE AFUA_3G00765)-RELATED-RELATED"/>
    <property type="match status" value="1"/>
</dbReference>
<proteinExistence type="predicted"/>
<dbReference type="EMBL" id="CM001167">
    <property type="protein sequence ID" value="EGJ72483.1"/>
    <property type="molecule type" value="Genomic_DNA"/>
</dbReference>
<gene>
    <name evidence="2" type="ORF">Bcop_2326</name>
</gene>
<name>F3ZV25_9BACE</name>
<dbReference type="HOGENOM" id="CLU_013985_3_1_10"/>
<evidence type="ECO:0000259" key="1">
    <source>
        <dbReference type="PROSITE" id="PS51186"/>
    </source>
</evidence>
<evidence type="ECO:0000313" key="2">
    <source>
        <dbReference type="EMBL" id="EGJ72483.1"/>
    </source>
</evidence>
<keyword evidence="2" id="KW-0808">Transferase</keyword>
<dbReference type="Proteomes" id="UP000018439">
    <property type="component" value="Chromosome"/>
</dbReference>
<dbReference type="Gene3D" id="3.40.630.30">
    <property type="match status" value="1"/>
</dbReference>
<feature type="domain" description="N-acetyltransferase" evidence="1">
    <location>
        <begin position="9"/>
        <end position="175"/>
    </location>
</feature>
<dbReference type="STRING" id="679937.Bcop_2326"/>
<dbReference type="OrthoDB" id="9788916at2"/>
<protein>
    <submittedName>
        <fullName evidence="2">GCN5-related N-acetyltransferase</fullName>
    </submittedName>
</protein>
<dbReference type="eggNOG" id="COG1670">
    <property type="taxonomic scope" value="Bacteria"/>
</dbReference>
<accession>F3ZV25</accession>
<dbReference type="SUPFAM" id="SSF55729">
    <property type="entry name" value="Acyl-CoA N-acyltransferases (Nat)"/>
    <property type="match status" value="1"/>
</dbReference>
<organism evidence="2 3">
    <name type="scientific">Bacteroides coprosuis DSM 18011</name>
    <dbReference type="NCBI Taxonomy" id="679937"/>
    <lineage>
        <taxon>Bacteria</taxon>
        <taxon>Pseudomonadati</taxon>
        <taxon>Bacteroidota</taxon>
        <taxon>Bacteroidia</taxon>
        <taxon>Bacteroidales</taxon>
        <taxon>Bacteroidaceae</taxon>
        <taxon>Bacteroides</taxon>
    </lineage>
</organism>
<reference evidence="2 3" key="1">
    <citation type="journal article" date="2011" name="Stand. Genomic Sci.">
        <title>Non-contiguous finished genome sequence of Bacteroides coprosuis type strain (PC139).</title>
        <authorList>
            <person name="Land M."/>
            <person name="Held B."/>
            <person name="Gronow S."/>
            <person name="Abt B."/>
            <person name="Lucas S."/>
            <person name="Del Rio T.G."/>
            <person name="Nolan M."/>
            <person name="Tice H."/>
            <person name="Cheng J.F."/>
            <person name="Pitluck S."/>
            <person name="Liolios K."/>
            <person name="Pagani I."/>
            <person name="Ivanova N."/>
            <person name="Mavromatis K."/>
            <person name="Mikhailova N."/>
            <person name="Pati A."/>
            <person name="Tapia R."/>
            <person name="Han C."/>
            <person name="Goodwin L."/>
            <person name="Chen A."/>
            <person name="Palaniappan K."/>
            <person name="Hauser L."/>
            <person name="Brambilla E.M."/>
            <person name="Rohde M."/>
            <person name="Goker M."/>
            <person name="Detter J.C."/>
            <person name="Woyke T."/>
            <person name="Bristow J."/>
            <person name="Eisen J.A."/>
            <person name="Markowitz V."/>
            <person name="Hugenholtz P."/>
            <person name="Kyrpides N.C."/>
            <person name="Klenk H.P."/>
            <person name="Lapidus A."/>
        </authorList>
    </citation>
    <scope>NUCLEOTIDE SEQUENCE</scope>
    <source>
        <strain evidence="2 3">DSM 18011</strain>
    </source>
</reference>
<dbReference type="InterPro" id="IPR016181">
    <property type="entry name" value="Acyl_CoA_acyltransferase"/>
</dbReference>
<dbReference type="Pfam" id="PF13302">
    <property type="entry name" value="Acetyltransf_3"/>
    <property type="match status" value="1"/>
</dbReference>
<evidence type="ECO:0000313" key="3">
    <source>
        <dbReference type="Proteomes" id="UP000018439"/>
    </source>
</evidence>
<keyword evidence="3" id="KW-1185">Reference proteome</keyword>
<dbReference type="InterPro" id="IPR000182">
    <property type="entry name" value="GNAT_dom"/>
</dbReference>
<dbReference type="PROSITE" id="PS51186">
    <property type="entry name" value="GNAT"/>
    <property type="match status" value="1"/>
</dbReference>